<evidence type="ECO:0000313" key="2">
    <source>
        <dbReference type="Proteomes" id="UP000182915"/>
    </source>
</evidence>
<dbReference type="STRING" id="370526.SAMN04489835_4574"/>
<gene>
    <name evidence="1" type="ORF">SAMN04489835_4574</name>
</gene>
<evidence type="ECO:0008006" key="3">
    <source>
        <dbReference type="Google" id="ProtNLM"/>
    </source>
</evidence>
<organism evidence="1 2">
    <name type="scientific">Mycolicibacterium rutilum</name>
    <name type="common">Mycobacterium rutilum</name>
    <dbReference type="NCBI Taxonomy" id="370526"/>
    <lineage>
        <taxon>Bacteria</taxon>
        <taxon>Bacillati</taxon>
        <taxon>Actinomycetota</taxon>
        <taxon>Actinomycetes</taxon>
        <taxon>Mycobacteriales</taxon>
        <taxon>Mycobacteriaceae</taxon>
        <taxon>Mycolicibacterium</taxon>
    </lineage>
</organism>
<proteinExistence type="predicted"/>
<dbReference type="InterPro" id="IPR036374">
    <property type="entry name" value="OxRdtase_Mopterin-bd_sf"/>
</dbReference>
<dbReference type="Gene3D" id="3.90.420.10">
    <property type="entry name" value="Oxidoreductase, molybdopterin-binding domain"/>
    <property type="match status" value="1"/>
</dbReference>
<dbReference type="AlphaFoldDB" id="A0A1H6L2S4"/>
<reference evidence="2" key="1">
    <citation type="submission" date="2016-10" db="EMBL/GenBank/DDBJ databases">
        <authorList>
            <person name="Varghese N."/>
            <person name="Submissions S."/>
        </authorList>
    </citation>
    <scope>NUCLEOTIDE SEQUENCE [LARGE SCALE GENOMIC DNA]</scope>
    <source>
        <strain evidence="2">DSM 45405</strain>
    </source>
</reference>
<dbReference type="SUPFAM" id="SSF56524">
    <property type="entry name" value="Oxidoreductase molybdopterin-binding domain"/>
    <property type="match status" value="1"/>
</dbReference>
<sequence>MDAHADNPPGSGDGAVLISGAVESPRTFTADYLSHPTCGTQSATFETHSSSETHLFQGCALEPMIMAAQPVARAAGNLSLGVLAVGADGYTAALSWGDLSPMLARRPAIVAWREDGNLLPRPRLVVPDDINGARYVKQLTELRVVPLTD</sequence>
<dbReference type="Proteomes" id="UP000182915">
    <property type="component" value="Chromosome I"/>
</dbReference>
<protein>
    <recommendedName>
        <fullName evidence="3">Oxidoreductase molybdopterin binding domain-containing protein</fullName>
    </recommendedName>
</protein>
<evidence type="ECO:0000313" key="1">
    <source>
        <dbReference type="EMBL" id="SEH82453.1"/>
    </source>
</evidence>
<dbReference type="EMBL" id="LT629971">
    <property type="protein sequence ID" value="SEH82453.1"/>
    <property type="molecule type" value="Genomic_DNA"/>
</dbReference>
<name>A0A1H6L2S4_MYCRU</name>
<accession>A0A1H6L2S4</accession>
<keyword evidence="2" id="KW-1185">Reference proteome</keyword>